<dbReference type="GO" id="GO:0005829">
    <property type="term" value="C:cytosol"/>
    <property type="evidence" value="ECO:0007669"/>
    <property type="project" value="TreeGrafter"/>
</dbReference>
<gene>
    <name evidence="3" type="ORF">K491DRAFT_684917</name>
</gene>
<feature type="region of interest" description="Disordered" evidence="1">
    <location>
        <begin position="433"/>
        <end position="478"/>
    </location>
</feature>
<organism evidence="3 4">
    <name type="scientific">Lophiostoma macrostomum CBS 122681</name>
    <dbReference type="NCBI Taxonomy" id="1314788"/>
    <lineage>
        <taxon>Eukaryota</taxon>
        <taxon>Fungi</taxon>
        <taxon>Dikarya</taxon>
        <taxon>Ascomycota</taxon>
        <taxon>Pezizomycotina</taxon>
        <taxon>Dothideomycetes</taxon>
        <taxon>Pleosporomycetidae</taxon>
        <taxon>Pleosporales</taxon>
        <taxon>Lophiostomataceae</taxon>
        <taxon>Lophiostoma</taxon>
    </lineage>
</organism>
<dbReference type="EMBL" id="MU004553">
    <property type="protein sequence ID" value="KAF2648182.1"/>
    <property type="molecule type" value="Genomic_DNA"/>
</dbReference>
<dbReference type="OrthoDB" id="2333384at2759"/>
<dbReference type="InterPro" id="IPR050357">
    <property type="entry name" value="Arrestin_domain-protein"/>
</dbReference>
<dbReference type="GO" id="GO:0005886">
    <property type="term" value="C:plasma membrane"/>
    <property type="evidence" value="ECO:0007669"/>
    <property type="project" value="TreeGrafter"/>
</dbReference>
<sequence>MTFRPDLRVFVDGGVDQVYRAGDIVKGSVLLSLPGGGKIKNLTVNFIGGCTTKTTRPFYISGNDADACHPRRDYEQRIQYFRFEQTLARDTSIATEKHSWTFEFKFPELTEGSKSRWTYGTKYLKDPHPLPPSFNVSTNAPNGQAEVSYTIHANLQCIGSYTAAKKASASVTKTSTPLRYLPSARSIAHEPRLRTRILYHQTWKPTKGSRTAVDKFVTKVVGRDPGADNITTPRVVPTIHYPEKSAPGQHIPILLSFTKVGGGNQPDCVLDSLNISISTYTTSICGQPSTQPEDTMVKHVKCISKEGLNQHLSFSEATNLTSNFRLVDDAQCVPTFRTYTVTRRYTMTATIGLRIQNQPFIIKSTTPLEILPRIPVSDLQSQEVNLEDEIDPLPLYEPREPSKEFAPDYETLYSLSPTPSTSYSLALTDTRSVSSVSGMSTPSTAPTTPASELDQLAYEQSLGSDSDLGDLMRPRIST</sequence>
<evidence type="ECO:0000259" key="2">
    <source>
        <dbReference type="Pfam" id="PF00339"/>
    </source>
</evidence>
<dbReference type="GO" id="GO:0031625">
    <property type="term" value="F:ubiquitin protein ligase binding"/>
    <property type="evidence" value="ECO:0007669"/>
    <property type="project" value="TreeGrafter"/>
</dbReference>
<feature type="domain" description="Arrestin-like N-terminal" evidence="2">
    <location>
        <begin position="14"/>
        <end position="109"/>
    </location>
</feature>
<feature type="compositionally biased region" description="Low complexity" evidence="1">
    <location>
        <begin position="433"/>
        <end position="451"/>
    </location>
</feature>
<name>A0A6A6SL65_9PLEO</name>
<dbReference type="AlphaFoldDB" id="A0A6A6SL65"/>
<keyword evidence="4" id="KW-1185">Reference proteome</keyword>
<evidence type="ECO:0000313" key="4">
    <source>
        <dbReference type="Proteomes" id="UP000799324"/>
    </source>
</evidence>
<dbReference type="GO" id="GO:0030674">
    <property type="term" value="F:protein-macromolecule adaptor activity"/>
    <property type="evidence" value="ECO:0007669"/>
    <property type="project" value="TreeGrafter"/>
</dbReference>
<dbReference type="GO" id="GO:0070086">
    <property type="term" value="P:ubiquitin-dependent endocytosis"/>
    <property type="evidence" value="ECO:0007669"/>
    <property type="project" value="TreeGrafter"/>
</dbReference>
<evidence type="ECO:0000313" key="3">
    <source>
        <dbReference type="EMBL" id="KAF2648182.1"/>
    </source>
</evidence>
<dbReference type="Pfam" id="PF00339">
    <property type="entry name" value="Arrestin_N"/>
    <property type="match status" value="1"/>
</dbReference>
<accession>A0A6A6SL65</accession>
<evidence type="ECO:0000256" key="1">
    <source>
        <dbReference type="SAM" id="MobiDB-lite"/>
    </source>
</evidence>
<protein>
    <recommendedName>
        <fullName evidence="2">Arrestin-like N-terminal domain-containing protein</fullName>
    </recommendedName>
</protein>
<dbReference type="PANTHER" id="PTHR11188:SF161">
    <property type="entry name" value="PH-RESPONSE REGULATOR PROTEIN PALF_RIM8"/>
    <property type="match status" value="1"/>
</dbReference>
<proteinExistence type="predicted"/>
<reference evidence="3" key="1">
    <citation type="journal article" date="2020" name="Stud. Mycol.">
        <title>101 Dothideomycetes genomes: a test case for predicting lifestyles and emergence of pathogens.</title>
        <authorList>
            <person name="Haridas S."/>
            <person name="Albert R."/>
            <person name="Binder M."/>
            <person name="Bloem J."/>
            <person name="Labutti K."/>
            <person name="Salamov A."/>
            <person name="Andreopoulos B."/>
            <person name="Baker S."/>
            <person name="Barry K."/>
            <person name="Bills G."/>
            <person name="Bluhm B."/>
            <person name="Cannon C."/>
            <person name="Castanera R."/>
            <person name="Culley D."/>
            <person name="Daum C."/>
            <person name="Ezra D."/>
            <person name="Gonzalez J."/>
            <person name="Henrissat B."/>
            <person name="Kuo A."/>
            <person name="Liang C."/>
            <person name="Lipzen A."/>
            <person name="Lutzoni F."/>
            <person name="Magnuson J."/>
            <person name="Mondo S."/>
            <person name="Nolan M."/>
            <person name="Ohm R."/>
            <person name="Pangilinan J."/>
            <person name="Park H.-J."/>
            <person name="Ramirez L."/>
            <person name="Alfaro M."/>
            <person name="Sun H."/>
            <person name="Tritt A."/>
            <person name="Yoshinaga Y."/>
            <person name="Zwiers L.-H."/>
            <person name="Turgeon B."/>
            <person name="Goodwin S."/>
            <person name="Spatafora J."/>
            <person name="Crous P."/>
            <person name="Grigoriev I."/>
        </authorList>
    </citation>
    <scope>NUCLEOTIDE SEQUENCE</scope>
    <source>
        <strain evidence="3">CBS 122681</strain>
    </source>
</reference>
<dbReference type="Proteomes" id="UP000799324">
    <property type="component" value="Unassembled WGS sequence"/>
</dbReference>
<dbReference type="InterPro" id="IPR011021">
    <property type="entry name" value="Arrestin-like_N"/>
</dbReference>
<dbReference type="Gene3D" id="2.60.40.640">
    <property type="match status" value="1"/>
</dbReference>
<dbReference type="PANTHER" id="PTHR11188">
    <property type="entry name" value="ARRESTIN DOMAIN CONTAINING PROTEIN"/>
    <property type="match status" value="1"/>
</dbReference>
<dbReference type="InterPro" id="IPR014752">
    <property type="entry name" value="Arrestin-like_C"/>
</dbReference>